<evidence type="ECO:0000313" key="1">
    <source>
        <dbReference type="EMBL" id="KUP92262.1"/>
    </source>
</evidence>
<reference evidence="1 2" key="1">
    <citation type="submission" date="2015-12" db="EMBL/GenBank/DDBJ databases">
        <title>Genome sequence of the marine Rhodobacteraceae strain O3.65, Candidatus Tritonibacter horizontis.</title>
        <authorList>
            <person name="Poehlein A."/>
            <person name="Giebel H.A."/>
            <person name="Voget S."/>
            <person name="Brinkhoff T."/>
        </authorList>
    </citation>
    <scope>NUCLEOTIDE SEQUENCE [LARGE SCALE GENOMIC DNA]</scope>
    <source>
        <strain evidence="1 2">O3.65</strain>
    </source>
</reference>
<gene>
    <name evidence="1" type="ORF">TRIHO_29000</name>
</gene>
<sequence length="70" mass="7894">MDPTVLVRLAAVDPQLAHRLQIEGARVFDCLAQERQHGFDDRFCVAFFHASAVNHLLHQLFLAQLKHGAC</sequence>
<protein>
    <submittedName>
        <fullName evidence="1">Uncharacterized protein</fullName>
    </submittedName>
</protein>
<keyword evidence="2" id="KW-1185">Reference proteome</keyword>
<evidence type="ECO:0000313" key="2">
    <source>
        <dbReference type="Proteomes" id="UP000068382"/>
    </source>
</evidence>
<name>A0A132BW28_9RHOB</name>
<accession>A0A132BW28</accession>
<comment type="caution">
    <text evidence="1">The sequence shown here is derived from an EMBL/GenBank/DDBJ whole genome shotgun (WGS) entry which is preliminary data.</text>
</comment>
<dbReference type="AlphaFoldDB" id="A0A132BW28"/>
<dbReference type="Proteomes" id="UP000068382">
    <property type="component" value="Unassembled WGS sequence"/>
</dbReference>
<dbReference type="EMBL" id="LPUY01000077">
    <property type="protein sequence ID" value="KUP92262.1"/>
    <property type="molecule type" value="Genomic_DNA"/>
</dbReference>
<proteinExistence type="predicted"/>
<organism evidence="1 2">
    <name type="scientific">Tritonibacter horizontis</name>
    <dbReference type="NCBI Taxonomy" id="1768241"/>
    <lineage>
        <taxon>Bacteria</taxon>
        <taxon>Pseudomonadati</taxon>
        <taxon>Pseudomonadota</taxon>
        <taxon>Alphaproteobacteria</taxon>
        <taxon>Rhodobacterales</taxon>
        <taxon>Paracoccaceae</taxon>
        <taxon>Tritonibacter</taxon>
    </lineage>
</organism>